<dbReference type="AlphaFoldDB" id="A0AAW5EMG5"/>
<accession>A0AAW5EMG5</accession>
<name>A0AAW5EMG5_NOVHA</name>
<protein>
    <submittedName>
        <fullName evidence="1">Uncharacterized protein</fullName>
    </submittedName>
</protein>
<sequence>MSGQDDGEDPMNLKPILDAYAALSAQMDQSSSGVLEIAALLKEGAKNQDPQAVACMKLVQELAASHEAEHQKLAGLWRELSTAIPTLPKYPEDGVNGVAAEQAQSPRLGLRSFFDGLMDGFDPKP</sequence>
<dbReference type="RefSeq" id="WP_247065809.1">
    <property type="nucleotide sequence ID" value="NZ_CP094848.1"/>
</dbReference>
<reference evidence="1" key="1">
    <citation type="journal article" date="2021" name="Polymers (Basel)">
        <title>Highly Stretchable Bacterial Cellulose Produced by Komagataeibacter hansenii SI1.</title>
        <authorList>
            <person name="Cielecka I."/>
            <person name="Ryngajllo M."/>
            <person name="Maniukiewicz W."/>
            <person name="Bielecki S."/>
        </authorList>
    </citation>
    <scope>NUCLEOTIDE SEQUENCE</scope>
    <source>
        <strain evidence="1">SI1</strain>
    </source>
</reference>
<evidence type="ECO:0000313" key="2">
    <source>
        <dbReference type="Proteomes" id="UP001202887"/>
    </source>
</evidence>
<proteinExistence type="predicted"/>
<gene>
    <name evidence="1" type="ORF">K1W68_00415</name>
</gene>
<comment type="caution">
    <text evidence="1">The sequence shown here is derived from an EMBL/GenBank/DDBJ whole genome shotgun (WGS) entry which is preliminary data.</text>
</comment>
<organism evidence="1 2">
    <name type="scientific">Novacetimonas hansenii</name>
    <name type="common">Komagataeibacter hansenii</name>
    <dbReference type="NCBI Taxonomy" id="436"/>
    <lineage>
        <taxon>Bacteria</taxon>
        <taxon>Pseudomonadati</taxon>
        <taxon>Pseudomonadota</taxon>
        <taxon>Alphaproteobacteria</taxon>
        <taxon>Acetobacterales</taxon>
        <taxon>Acetobacteraceae</taxon>
        <taxon>Novacetimonas</taxon>
    </lineage>
</organism>
<evidence type="ECO:0000313" key="1">
    <source>
        <dbReference type="EMBL" id="MCJ8352470.1"/>
    </source>
</evidence>
<reference evidence="1" key="2">
    <citation type="submission" date="2022-03" db="EMBL/GenBank/DDBJ databases">
        <authorList>
            <person name="Ryngajllo M."/>
            <person name="Jacek P."/>
            <person name="Kubiak K."/>
        </authorList>
    </citation>
    <scope>NUCLEOTIDE SEQUENCE</scope>
    <source>
        <strain evidence="1">SI1</strain>
    </source>
</reference>
<dbReference type="EMBL" id="JAIBCX010000001">
    <property type="protein sequence ID" value="MCJ8352470.1"/>
    <property type="molecule type" value="Genomic_DNA"/>
</dbReference>
<dbReference type="Proteomes" id="UP001202887">
    <property type="component" value="Unassembled WGS sequence"/>
</dbReference>